<dbReference type="RefSeq" id="XP_013424144.1">
    <property type="nucleotide sequence ID" value="XM_013568690.1"/>
</dbReference>
<dbReference type="GeneID" id="25414121"/>
<reference evidence="1 2" key="1">
    <citation type="journal article" date="2014" name="BMC Genomics">
        <title>Genome sequencing of four Aureobasidium pullulans varieties: biotechnological potential, stress tolerance, and description of new species.</title>
        <authorList>
            <person name="Gostin Ar C."/>
            <person name="Ohm R.A."/>
            <person name="Kogej T."/>
            <person name="Sonjak S."/>
            <person name="Turk M."/>
            <person name="Zajc J."/>
            <person name="Zalar P."/>
            <person name="Grube M."/>
            <person name="Sun H."/>
            <person name="Han J."/>
            <person name="Sharma A."/>
            <person name="Chiniquy J."/>
            <person name="Ngan C.Y."/>
            <person name="Lipzen A."/>
            <person name="Barry K."/>
            <person name="Grigoriev I.V."/>
            <person name="Gunde-Cimerman N."/>
        </authorList>
    </citation>
    <scope>NUCLEOTIDE SEQUENCE [LARGE SCALE GENOMIC DNA]</scope>
    <source>
        <strain evidence="1 2">CBS 147.97</strain>
    </source>
</reference>
<dbReference type="EMBL" id="KL584719">
    <property type="protein sequence ID" value="KEQ69994.1"/>
    <property type="molecule type" value="Genomic_DNA"/>
</dbReference>
<gene>
    <name evidence="1" type="ORF">M436DRAFT_66838</name>
</gene>
<dbReference type="OrthoDB" id="10254945at2759"/>
<accession>A0A074WEM3</accession>
<evidence type="ECO:0000313" key="2">
    <source>
        <dbReference type="Proteomes" id="UP000027730"/>
    </source>
</evidence>
<name>A0A074WEM3_9PEZI</name>
<organism evidence="1 2">
    <name type="scientific">Aureobasidium namibiae CBS 147.97</name>
    <dbReference type="NCBI Taxonomy" id="1043004"/>
    <lineage>
        <taxon>Eukaryota</taxon>
        <taxon>Fungi</taxon>
        <taxon>Dikarya</taxon>
        <taxon>Ascomycota</taxon>
        <taxon>Pezizomycotina</taxon>
        <taxon>Dothideomycetes</taxon>
        <taxon>Dothideomycetidae</taxon>
        <taxon>Dothideales</taxon>
        <taxon>Saccotheciaceae</taxon>
        <taxon>Aureobasidium</taxon>
    </lineage>
</organism>
<dbReference type="Proteomes" id="UP000027730">
    <property type="component" value="Unassembled WGS sequence"/>
</dbReference>
<proteinExistence type="predicted"/>
<evidence type="ECO:0000313" key="1">
    <source>
        <dbReference type="EMBL" id="KEQ69994.1"/>
    </source>
</evidence>
<keyword evidence="2" id="KW-1185">Reference proteome</keyword>
<dbReference type="STRING" id="1043004.A0A074WEM3"/>
<dbReference type="HOGENOM" id="CLU_038164_0_0_1"/>
<dbReference type="AlphaFoldDB" id="A0A074WEM3"/>
<protein>
    <submittedName>
        <fullName evidence="1">Uncharacterized protein</fullName>
    </submittedName>
</protein>
<sequence>MAPYSTIPPNQAACRFDHRRIRYVSSDLGERTALPIHGQHFAPRRTPTLREIYAMLKGLKALKALGSVIAGVFEEPVVQPVGLDRTLRAIGLDELNEKGYINLPDSEFPIDPDFYSKPKAEERVTGAYIRHVHGWDPVISTVHPLFLPRRWKDVAKEDYEPMLPSIKLATMQNAQQPLYTFQKIPLKELTSKNAGKPDSTWSSLWDLKDCLTLQFASKLPNGCVAVTGPGTERSTVAPGKYGGAKSANILLGVQFLRVFQRKLEASQYPEPWEPGSHDESALLRTQFAFAVTIVHEVMHVLWITSTPPYGPIATPSGTPEWVFNPVEPFFRDGRTNELGSSWEDHVFGGMIHMLSRPAGAIMPYGLAAIPFPGLNHAYPGETIDRLNPRKWGIEWQTEYPIEMEYIRRMFTSELWDEVQRYGIKRLRRKKKLGLRRYVDEKAFEALAPGEAVRGLPPSPTGSAASMDAEEDEDNVIVCIEQTEPLGRRPTTYCIHELVVYFALKFMLCTISTSTSVLSRRQLPCNRPPLFEAHPQ</sequence>